<dbReference type="AlphaFoldDB" id="A0A856MFU0"/>
<dbReference type="Pfam" id="PF01710">
    <property type="entry name" value="HTH_Tnp_IS630"/>
    <property type="match status" value="1"/>
</dbReference>
<accession>A0A856MFU0</accession>
<organism evidence="2 3">
    <name type="scientific">Brasilonema sennae CENA114</name>
    <dbReference type="NCBI Taxonomy" id="415709"/>
    <lineage>
        <taxon>Bacteria</taxon>
        <taxon>Bacillati</taxon>
        <taxon>Cyanobacteriota</taxon>
        <taxon>Cyanophyceae</taxon>
        <taxon>Nostocales</taxon>
        <taxon>Scytonemataceae</taxon>
        <taxon>Brasilonema</taxon>
        <taxon>Bromeliae group (in: Brasilonema)</taxon>
    </lineage>
</organism>
<sequence length="103" mass="11910">MAKPYSYDFRQKVIQGIELDGLKKREASELFNISRNTINLWLQRKAETGDVQALPNRPPGNNHKITDWEQFRAFAKTHGDKTQVEMAQLWDSDISDCLRQSCA</sequence>
<dbReference type="InterPro" id="IPR002622">
    <property type="entry name" value="Transposase_14"/>
</dbReference>
<dbReference type="EMBL" id="CP030118">
    <property type="protein sequence ID" value="QDL09029.1"/>
    <property type="molecule type" value="Genomic_DNA"/>
</dbReference>
<protein>
    <recommendedName>
        <fullName evidence="1">Transposase Synechocystis PCC 6803 domain-containing protein</fullName>
    </recommendedName>
</protein>
<gene>
    <name evidence="2" type="ORF">DP114_14985</name>
</gene>
<evidence type="ECO:0000313" key="2">
    <source>
        <dbReference type="EMBL" id="QDL09029.1"/>
    </source>
</evidence>
<keyword evidence="3" id="KW-1185">Reference proteome</keyword>
<name>A0A856MFU0_9CYAN</name>
<dbReference type="Proteomes" id="UP000503129">
    <property type="component" value="Chromosome"/>
</dbReference>
<dbReference type="SUPFAM" id="SSF46689">
    <property type="entry name" value="Homeodomain-like"/>
    <property type="match status" value="1"/>
</dbReference>
<dbReference type="KEGG" id="bsen:DP114_14985"/>
<evidence type="ECO:0000313" key="3">
    <source>
        <dbReference type="Proteomes" id="UP000503129"/>
    </source>
</evidence>
<feature type="domain" description="Transposase Synechocystis PCC 6803" evidence="1">
    <location>
        <begin position="5"/>
        <end position="87"/>
    </location>
</feature>
<reference evidence="2 3" key="1">
    <citation type="submission" date="2018-06" db="EMBL/GenBank/DDBJ databases">
        <title>Comparative genomics of Brasilonema spp. strains.</title>
        <authorList>
            <person name="Alvarenga D.O."/>
            <person name="Fiore M.F."/>
            <person name="Varani A.M."/>
        </authorList>
    </citation>
    <scope>NUCLEOTIDE SEQUENCE [LARGE SCALE GENOMIC DNA]</scope>
    <source>
        <strain evidence="2 3">CENA114</strain>
    </source>
</reference>
<proteinExistence type="predicted"/>
<evidence type="ECO:0000259" key="1">
    <source>
        <dbReference type="Pfam" id="PF01710"/>
    </source>
</evidence>
<dbReference type="InterPro" id="IPR009057">
    <property type="entry name" value="Homeodomain-like_sf"/>
</dbReference>